<keyword evidence="8" id="KW-0249">Electron transport</keyword>
<sequence>MKETSQRLAPTTIALHWIVGLFFIVLLAVGFYMERNEVYALYPLHKSFGAIVFVLAILRLLWRLGKGFPPAASNYAAWERGLARIVQWVLLIGTILFPLSGLVMSAMGGNGIAVFGVELFPMNPDPANPGKNMPIDKAMAGNARAMHGLLLWVMLGALALHVAGALKHHLLDGDGTLRRMLGRTL</sequence>
<dbReference type="InterPro" id="IPR052168">
    <property type="entry name" value="Cytochrome_b561_oxidase"/>
</dbReference>
<evidence type="ECO:0000313" key="16">
    <source>
        <dbReference type="Proteomes" id="UP000199531"/>
    </source>
</evidence>
<dbReference type="PANTHER" id="PTHR30529">
    <property type="entry name" value="CYTOCHROME B561"/>
    <property type="match status" value="1"/>
</dbReference>
<dbReference type="RefSeq" id="WP_234970141.1">
    <property type="nucleotide sequence ID" value="NZ_FOCW01000012.1"/>
</dbReference>
<dbReference type="GO" id="GO:0020037">
    <property type="term" value="F:heme binding"/>
    <property type="evidence" value="ECO:0007669"/>
    <property type="project" value="TreeGrafter"/>
</dbReference>
<evidence type="ECO:0000256" key="12">
    <source>
        <dbReference type="ARBA" id="ARBA00037975"/>
    </source>
</evidence>
<dbReference type="PANTHER" id="PTHR30529:SF7">
    <property type="entry name" value="CYTOCHROME B561 BACTERIAL_NI-HYDROGENASE DOMAIN-CONTAINING PROTEIN"/>
    <property type="match status" value="1"/>
</dbReference>
<dbReference type="Proteomes" id="UP000199531">
    <property type="component" value="Unassembled WGS sequence"/>
</dbReference>
<evidence type="ECO:0000256" key="3">
    <source>
        <dbReference type="ARBA" id="ARBA00022448"/>
    </source>
</evidence>
<dbReference type="GO" id="GO:0009055">
    <property type="term" value="F:electron transfer activity"/>
    <property type="evidence" value="ECO:0007669"/>
    <property type="project" value="InterPro"/>
</dbReference>
<accession>A0A1H8KPG4</accession>
<keyword evidence="16" id="KW-1185">Reference proteome</keyword>
<comment type="cofactor">
    <cofactor evidence="1">
        <name>heme b</name>
        <dbReference type="ChEBI" id="CHEBI:60344"/>
    </cofactor>
</comment>
<evidence type="ECO:0000256" key="2">
    <source>
        <dbReference type="ARBA" id="ARBA00004651"/>
    </source>
</evidence>
<evidence type="ECO:0000256" key="13">
    <source>
        <dbReference type="SAM" id="Phobius"/>
    </source>
</evidence>
<dbReference type="GO" id="GO:0046872">
    <property type="term" value="F:metal ion binding"/>
    <property type="evidence" value="ECO:0007669"/>
    <property type="project" value="UniProtKB-KW"/>
</dbReference>
<feature type="transmembrane region" description="Helical" evidence="13">
    <location>
        <begin position="149"/>
        <end position="170"/>
    </location>
</feature>
<name>A0A1H8KPG4_9BURK</name>
<evidence type="ECO:0000259" key="14">
    <source>
        <dbReference type="Pfam" id="PF01292"/>
    </source>
</evidence>
<reference evidence="15 16" key="1">
    <citation type="submission" date="2016-10" db="EMBL/GenBank/DDBJ databases">
        <authorList>
            <person name="de Groot N.N."/>
        </authorList>
    </citation>
    <scope>NUCLEOTIDE SEQUENCE [LARGE SCALE GENOMIC DNA]</scope>
    <source>
        <strain evidence="15 16">DSM 15123</strain>
    </source>
</reference>
<gene>
    <name evidence="15" type="ORF">SAMN02745977_02410</name>
</gene>
<dbReference type="InterPro" id="IPR016174">
    <property type="entry name" value="Di-haem_cyt_TM"/>
</dbReference>
<protein>
    <submittedName>
        <fullName evidence="15">Cytochrome b561</fullName>
    </submittedName>
</protein>
<dbReference type="InterPro" id="IPR011577">
    <property type="entry name" value="Cyt_b561_bac/Ni-Hgenase"/>
</dbReference>
<keyword evidence="9 13" id="KW-1133">Transmembrane helix</keyword>
<dbReference type="AlphaFoldDB" id="A0A1H8KPG4"/>
<evidence type="ECO:0000256" key="1">
    <source>
        <dbReference type="ARBA" id="ARBA00001970"/>
    </source>
</evidence>
<dbReference type="Gene3D" id="1.20.950.20">
    <property type="entry name" value="Transmembrane di-heme cytochromes, Chain C"/>
    <property type="match status" value="1"/>
</dbReference>
<evidence type="ECO:0000256" key="9">
    <source>
        <dbReference type="ARBA" id="ARBA00022989"/>
    </source>
</evidence>
<comment type="similarity">
    <text evidence="12">Belongs to the cytochrome b561 family.</text>
</comment>
<evidence type="ECO:0000256" key="10">
    <source>
        <dbReference type="ARBA" id="ARBA00023004"/>
    </source>
</evidence>
<keyword evidence="7" id="KW-0479">Metal-binding</keyword>
<dbReference type="EMBL" id="FOCW01000012">
    <property type="protein sequence ID" value="SEN94747.1"/>
    <property type="molecule type" value="Genomic_DNA"/>
</dbReference>
<dbReference type="GO" id="GO:0022904">
    <property type="term" value="P:respiratory electron transport chain"/>
    <property type="evidence" value="ECO:0007669"/>
    <property type="project" value="InterPro"/>
</dbReference>
<proteinExistence type="inferred from homology"/>
<evidence type="ECO:0000313" key="15">
    <source>
        <dbReference type="EMBL" id="SEN94747.1"/>
    </source>
</evidence>
<evidence type="ECO:0000256" key="6">
    <source>
        <dbReference type="ARBA" id="ARBA00022692"/>
    </source>
</evidence>
<feature type="domain" description="Cytochrome b561 bacterial/Ni-hydrogenase" evidence="14">
    <location>
        <begin position="10"/>
        <end position="182"/>
    </location>
</feature>
<evidence type="ECO:0000256" key="8">
    <source>
        <dbReference type="ARBA" id="ARBA00022982"/>
    </source>
</evidence>
<dbReference type="STRING" id="1121117.SAMN02745977_02410"/>
<evidence type="ECO:0000256" key="11">
    <source>
        <dbReference type="ARBA" id="ARBA00023136"/>
    </source>
</evidence>
<dbReference type="Pfam" id="PF01292">
    <property type="entry name" value="Ni_hydr_CYTB"/>
    <property type="match status" value="1"/>
</dbReference>
<feature type="transmembrane region" description="Helical" evidence="13">
    <location>
        <begin position="39"/>
        <end position="62"/>
    </location>
</feature>
<keyword evidence="5" id="KW-0349">Heme</keyword>
<dbReference type="SUPFAM" id="SSF81342">
    <property type="entry name" value="Transmembrane di-heme cytochromes"/>
    <property type="match status" value="1"/>
</dbReference>
<dbReference type="GO" id="GO:0005886">
    <property type="term" value="C:plasma membrane"/>
    <property type="evidence" value="ECO:0007669"/>
    <property type="project" value="UniProtKB-SubCell"/>
</dbReference>
<keyword evidence="11 13" id="KW-0472">Membrane</keyword>
<feature type="transmembrane region" description="Helical" evidence="13">
    <location>
        <begin position="88"/>
        <end position="115"/>
    </location>
</feature>
<keyword evidence="10" id="KW-0408">Iron</keyword>
<evidence type="ECO:0000256" key="5">
    <source>
        <dbReference type="ARBA" id="ARBA00022617"/>
    </source>
</evidence>
<evidence type="ECO:0000256" key="7">
    <source>
        <dbReference type="ARBA" id="ARBA00022723"/>
    </source>
</evidence>
<feature type="transmembrane region" description="Helical" evidence="13">
    <location>
        <begin position="12"/>
        <end position="33"/>
    </location>
</feature>
<comment type="subcellular location">
    <subcellularLocation>
        <location evidence="2">Cell membrane</location>
        <topology evidence="2">Multi-pass membrane protein</topology>
    </subcellularLocation>
</comment>
<keyword evidence="3" id="KW-0813">Transport</keyword>
<organism evidence="15 16">
    <name type="scientific">Brachymonas denitrificans DSM 15123</name>
    <dbReference type="NCBI Taxonomy" id="1121117"/>
    <lineage>
        <taxon>Bacteria</taxon>
        <taxon>Pseudomonadati</taxon>
        <taxon>Pseudomonadota</taxon>
        <taxon>Betaproteobacteria</taxon>
        <taxon>Burkholderiales</taxon>
        <taxon>Comamonadaceae</taxon>
        <taxon>Brachymonas</taxon>
    </lineage>
</organism>
<keyword evidence="6 13" id="KW-0812">Transmembrane</keyword>
<keyword evidence="4" id="KW-1003">Cell membrane</keyword>
<evidence type="ECO:0000256" key="4">
    <source>
        <dbReference type="ARBA" id="ARBA00022475"/>
    </source>
</evidence>